<dbReference type="GO" id="GO:0042383">
    <property type="term" value="C:sarcolemma"/>
    <property type="evidence" value="ECO:0007669"/>
    <property type="project" value="TreeGrafter"/>
</dbReference>
<name>A0A8S3Z7I6_9EUPU</name>
<evidence type="ECO:0000313" key="7">
    <source>
        <dbReference type="Proteomes" id="UP000678393"/>
    </source>
</evidence>
<organism evidence="6 7">
    <name type="scientific">Candidula unifasciata</name>
    <dbReference type="NCBI Taxonomy" id="100452"/>
    <lineage>
        <taxon>Eukaryota</taxon>
        <taxon>Metazoa</taxon>
        <taxon>Spiralia</taxon>
        <taxon>Lophotrochozoa</taxon>
        <taxon>Mollusca</taxon>
        <taxon>Gastropoda</taxon>
        <taxon>Heterobranchia</taxon>
        <taxon>Euthyneura</taxon>
        <taxon>Panpulmonata</taxon>
        <taxon>Eupulmonata</taxon>
        <taxon>Stylommatophora</taxon>
        <taxon>Helicina</taxon>
        <taxon>Helicoidea</taxon>
        <taxon>Geomitridae</taxon>
        <taxon>Candidula</taxon>
    </lineage>
</organism>
<evidence type="ECO:0000256" key="1">
    <source>
        <dbReference type="ARBA" id="ARBA00004141"/>
    </source>
</evidence>
<keyword evidence="7" id="KW-1185">Reference proteome</keyword>
<dbReference type="PROSITE" id="PS51257">
    <property type="entry name" value="PROKAR_LIPOPROTEIN"/>
    <property type="match status" value="1"/>
</dbReference>
<evidence type="ECO:0000256" key="4">
    <source>
        <dbReference type="ARBA" id="ARBA00023136"/>
    </source>
</evidence>
<dbReference type="PANTHER" id="PTHR15260:SF1">
    <property type="entry name" value="SARCOSPAN"/>
    <property type="match status" value="1"/>
</dbReference>
<feature type="transmembrane region" description="Helical" evidence="5">
    <location>
        <begin position="7"/>
        <end position="31"/>
    </location>
</feature>
<protein>
    <submittedName>
        <fullName evidence="6">Uncharacterized protein</fullName>
    </submittedName>
</protein>
<dbReference type="PANTHER" id="PTHR15260">
    <property type="entry name" value="SARCOSPAN"/>
    <property type="match status" value="1"/>
</dbReference>
<evidence type="ECO:0000313" key="6">
    <source>
        <dbReference type="EMBL" id="CAG5123975.1"/>
    </source>
</evidence>
<dbReference type="EMBL" id="CAJHNH020001668">
    <property type="protein sequence ID" value="CAG5123975.1"/>
    <property type="molecule type" value="Genomic_DNA"/>
</dbReference>
<reference evidence="6" key="1">
    <citation type="submission" date="2021-04" db="EMBL/GenBank/DDBJ databases">
        <authorList>
            <consortium name="Molecular Ecology Group"/>
        </authorList>
    </citation>
    <scope>NUCLEOTIDE SEQUENCE</scope>
</reference>
<feature type="transmembrane region" description="Helical" evidence="5">
    <location>
        <begin position="43"/>
        <end position="60"/>
    </location>
</feature>
<proteinExistence type="predicted"/>
<evidence type="ECO:0000256" key="5">
    <source>
        <dbReference type="SAM" id="Phobius"/>
    </source>
</evidence>
<keyword evidence="3 5" id="KW-1133">Transmembrane helix</keyword>
<dbReference type="Proteomes" id="UP000678393">
    <property type="component" value="Unassembled WGS sequence"/>
</dbReference>
<gene>
    <name evidence="6" type="ORF">CUNI_LOCUS9533</name>
</gene>
<feature type="transmembrane region" description="Helical" evidence="5">
    <location>
        <begin position="72"/>
        <end position="97"/>
    </location>
</feature>
<dbReference type="InterPro" id="IPR007237">
    <property type="entry name" value="CD20-like"/>
</dbReference>
<sequence length="187" mass="20534">MLSRCSVRLLLVILQIVVGCTLTAVSTYVHLFIPAMRLREKPFWAGVPLLLAGFSGIFYIEGDKKKEEGSTILFILKTACSALAAVSVFVCITAAVFCGIHVGQLFTYAYCKHMINGCVCYETHGSQSKSHLYTPVEDCFVVYCHIKIFLITIGSLAILGGFSALFFVISIWKSRYGEINAAVELGE</sequence>
<keyword evidence="4 5" id="KW-0472">Membrane</keyword>
<evidence type="ECO:0000256" key="3">
    <source>
        <dbReference type="ARBA" id="ARBA00022989"/>
    </source>
</evidence>
<dbReference type="Pfam" id="PF04103">
    <property type="entry name" value="CD20"/>
    <property type="match status" value="1"/>
</dbReference>
<keyword evidence="2 5" id="KW-0812">Transmembrane</keyword>
<dbReference type="AlphaFoldDB" id="A0A8S3Z7I6"/>
<comment type="caution">
    <text evidence="6">The sequence shown here is derived from an EMBL/GenBank/DDBJ whole genome shotgun (WGS) entry which is preliminary data.</text>
</comment>
<feature type="transmembrane region" description="Helical" evidence="5">
    <location>
        <begin position="148"/>
        <end position="172"/>
    </location>
</feature>
<dbReference type="OrthoDB" id="10027693at2759"/>
<comment type="subcellular location">
    <subcellularLocation>
        <location evidence="1">Membrane</location>
        <topology evidence="1">Multi-pass membrane protein</topology>
    </subcellularLocation>
</comment>
<dbReference type="InterPro" id="IPR030429">
    <property type="entry name" value="Sarcospan"/>
</dbReference>
<dbReference type="GO" id="GO:0016010">
    <property type="term" value="C:dystrophin-associated glycoprotein complex"/>
    <property type="evidence" value="ECO:0007669"/>
    <property type="project" value="InterPro"/>
</dbReference>
<accession>A0A8S3Z7I6</accession>
<evidence type="ECO:0000256" key="2">
    <source>
        <dbReference type="ARBA" id="ARBA00022692"/>
    </source>
</evidence>